<dbReference type="AlphaFoldDB" id="A0ABD2NE53"/>
<accession>A0ABD2NE53</accession>
<dbReference type="SUPFAM" id="SSF50494">
    <property type="entry name" value="Trypsin-like serine proteases"/>
    <property type="match status" value="1"/>
</dbReference>
<keyword evidence="2 9" id="KW-0732">Signal</keyword>
<keyword evidence="1 8" id="KW-0645">Protease</keyword>
<dbReference type="CDD" id="cd00190">
    <property type="entry name" value="Tryp_SPc"/>
    <property type="match status" value="1"/>
</dbReference>
<feature type="chain" id="PRO_5044525317" description="CLIP domain-containing serine protease" evidence="9">
    <location>
        <begin position="32"/>
        <end position="415"/>
    </location>
</feature>
<dbReference type="EMBL" id="JABFTP020000103">
    <property type="protein sequence ID" value="KAL3276740.1"/>
    <property type="molecule type" value="Genomic_DNA"/>
</dbReference>
<keyword evidence="13" id="KW-1185">Reference proteome</keyword>
<sequence>MICVSGKWCSVTRQLFCGVVLLFALLGSSSSENDINCVILKHCPLALKLVETKRDDPAAIKFLRLTHCGFKGRQPMVWCNMFDKCKTPDNRDGKCVSIRTCSTFIDLIKHSELSDEQVRKSLSDFRCSTIYDPDIKVCCAENEEIKEECGRQSSDNRIYGGVQADINEYPWMALLRYHKTDGLAYGCGGSLITSRFVLTAGHCLDPIIYKTKGLKSIHRIILGEYDTRNKTDCIYNKYGSDCADPVQEIEMKAFIIHPGYMSGYTDNDIGIIKLREKVRYTDFIRPICLPPETMEVTEKDIFMIAGWGKTPKDKMSSVKRKARIEMVDKELCNQYLDDKPLDDSKICAGGTGDGVDACFGDSGGPMMLGRNLNNHYTNFVIGIISHGFGGTCGEKPGVYTFVPYYIDWIKSNLVF</sequence>
<dbReference type="PROSITE" id="PS51888">
    <property type="entry name" value="CLIP"/>
    <property type="match status" value="1"/>
</dbReference>
<dbReference type="InterPro" id="IPR009003">
    <property type="entry name" value="Peptidase_S1_PA"/>
</dbReference>
<dbReference type="InterPro" id="IPR033116">
    <property type="entry name" value="TRYPSIN_SER"/>
</dbReference>
<organism evidence="12 13">
    <name type="scientific">Cryptolaemus montrouzieri</name>
    <dbReference type="NCBI Taxonomy" id="559131"/>
    <lineage>
        <taxon>Eukaryota</taxon>
        <taxon>Metazoa</taxon>
        <taxon>Ecdysozoa</taxon>
        <taxon>Arthropoda</taxon>
        <taxon>Hexapoda</taxon>
        <taxon>Insecta</taxon>
        <taxon>Pterygota</taxon>
        <taxon>Neoptera</taxon>
        <taxon>Endopterygota</taxon>
        <taxon>Coleoptera</taxon>
        <taxon>Polyphaga</taxon>
        <taxon>Cucujiformia</taxon>
        <taxon>Coccinelloidea</taxon>
        <taxon>Coccinellidae</taxon>
        <taxon>Scymninae</taxon>
        <taxon>Scymnini</taxon>
        <taxon>Cryptolaemus</taxon>
    </lineage>
</organism>
<dbReference type="SMART" id="SM00020">
    <property type="entry name" value="Tryp_SPc"/>
    <property type="match status" value="1"/>
</dbReference>
<dbReference type="InterPro" id="IPR018114">
    <property type="entry name" value="TRYPSIN_HIS"/>
</dbReference>
<dbReference type="Proteomes" id="UP001516400">
    <property type="component" value="Unassembled WGS sequence"/>
</dbReference>
<keyword evidence="5" id="KW-1015">Disulfide bond</keyword>
<gene>
    <name evidence="12" type="ORF">HHI36_012110</name>
</gene>
<comment type="subcellular location">
    <subcellularLocation>
        <location evidence="9">Secreted</location>
    </subcellularLocation>
</comment>
<feature type="domain" description="Peptidase S1" evidence="10">
    <location>
        <begin position="158"/>
        <end position="414"/>
    </location>
</feature>
<evidence type="ECO:0000256" key="9">
    <source>
        <dbReference type="RuleBase" id="RU366078"/>
    </source>
</evidence>
<dbReference type="PROSITE" id="PS00135">
    <property type="entry name" value="TRYPSIN_SER"/>
    <property type="match status" value="1"/>
</dbReference>
<evidence type="ECO:0000259" key="11">
    <source>
        <dbReference type="PROSITE" id="PS51888"/>
    </source>
</evidence>
<dbReference type="PROSITE" id="PS00134">
    <property type="entry name" value="TRYPSIN_HIS"/>
    <property type="match status" value="1"/>
</dbReference>
<feature type="signal peptide" evidence="9">
    <location>
        <begin position="1"/>
        <end position="31"/>
    </location>
</feature>
<dbReference type="Gene3D" id="3.30.1640.30">
    <property type="match status" value="2"/>
</dbReference>
<reference evidence="12 13" key="1">
    <citation type="journal article" date="2021" name="BMC Biol.">
        <title>Horizontally acquired antibacterial genes associated with adaptive radiation of ladybird beetles.</title>
        <authorList>
            <person name="Li H.S."/>
            <person name="Tang X.F."/>
            <person name="Huang Y.H."/>
            <person name="Xu Z.Y."/>
            <person name="Chen M.L."/>
            <person name="Du X.Y."/>
            <person name="Qiu B.Y."/>
            <person name="Chen P.T."/>
            <person name="Zhang W."/>
            <person name="Slipinski A."/>
            <person name="Escalona H.E."/>
            <person name="Waterhouse R.M."/>
            <person name="Zwick A."/>
            <person name="Pang H."/>
        </authorList>
    </citation>
    <scope>NUCLEOTIDE SEQUENCE [LARGE SCALE GENOMIC DNA]</scope>
    <source>
        <strain evidence="12">SYSU2018</strain>
    </source>
</reference>
<comment type="domain">
    <text evidence="9">The clip domain consists of 35-55 residues which are 'knitted' together usually by 3 conserved disulfide bonds forming a clip-like compact structure.</text>
</comment>
<evidence type="ECO:0000256" key="3">
    <source>
        <dbReference type="ARBA" id="ARBA00022801"/>
    </source>
</evidence>
<dbReference type="InterPro" id="IPR001314">
    <property type="entry name" value="Peptidase_S1A"/>
</dbReference>
<comment type="similarity">
    <text evidence="7 9">Belongs to the peptidase S1 family. CLIP subfamily.</text>
</comment>
<evidence type="ECO:0000256" key="6">
    <source>
        <dbReference type="ARBA" id="ARBA00023180"/>
    </source>
</evidence>
<dbReference type="PANTHER" id="PTHR24252:SF7">
    <property type="entry name" value="HYALIN"/>
    <property type="match status" value="1"/>
</dbReference>
<proteinExistence type="inferred from homology"/>
<dbReference type="GO" id="GO:0005576">
    <property type="term" value="C:extracellular region"/>
    <property type="evidence" value="ECO:0007669"/>
    <property type="project" value="UniProtKB-SubCell"/>
</dbReference>
<keyword evidence="4 8" id="KW-0720">Serine protease</keyword>
<keyword evidence="6" id="KW-0325">Glycoprotein</keyword>
<evidence type="ECO:0000256" key="1">
    <source>
        <dbReference type="ARBA" id="ARBA00022670"/>
    </source>
</evidence>
<dbReference type="Pfam" id="PF12032">
    <property type="entry name" value="CLIP"/>
    <property type="match status" value="2"/>
</dbReference>
<dbReference type="FunFam" id="2.40.10.10:FF:000002">
    <property type="entry name" value="Transmembrane protease serine"/>
    <property type="match status" value="1"/>
</dbReference>
<evidence type="ECO:0000256" key="2">
    <source>
        <dbReference type="ARBA" id="ARBA00022729"/>
    </source>
</evidence>
<evidence type="ECO:0000256" key="8">
    <source>
        <dbReference type="RuleBase" id="RU363034"/>
    </source>
</evidence>
<dbReference type="SMART" id="SM00680">
    <property type="entry name" value="CLIP"/>
    <property type="match status" value="1"/>
</dbReference>
<keyword evidence="9" id="KW-0964">Secreted</keyword>
<evidence type="ECO:0000256" key="7">
    <source>
        <dbReference type="ARBA" id="ARBA00024195"/>
    </source>
</evidence>
<evidence type="ECO:0000256" key="5">
    <source>
        <dbReference type="ARBA" id="ARBA00023157"/>
    </source>
</evidence>
<evidence type="ECO:0000256" key="4">
    <source>
        <dbReference type="ARBA" id="ARBA00022825"/>
    </source>
</evidence>
<dbReference type="InterPro" id="IPR038565">
    <property type="entry name" value="CLIP_sf"/>
</dbReference>
<comment type="caution">
    <text evidence="12">The sequence shown here is derived from an EMBL/GenBank/DDBJ whole genome shotgun (WGS) entry which is preliminary data.</text>
</comment>
<evidence type="ECO:0000259" key="10">
    <source>
        <dbReference type="PROSITE" id="PS50240"/>
    </source>
</evidence>
<dbReference type="PROSITE" id="PS50240">
    <property type="entry name" value="TRYPSIN_DOM"/>
    <property type="match status" value="1"/>
</dbReference>
<dbReference type="InterPro" id="IPR043504">
    <property type="entry name" value="Peptidase_S1_PA_chymotrypsin"/>
</dbReference>
<dbReference type="InterPro" id="IPR022700">
    <property type="entry name" value="CLIP"/>
</dbReference>
<dbReference type="Gene3D" id="2.40.10.10">
    <property type="entry name" value="Trypsin-like serine proteases"/>
    <property type="match status" value="2"/>
</dbReference>
<dbReference type="InterPro" id="IPR001254">
    <property type="entry name" value="Trypsin_dom"/>
</dbReference>
<feature type="domain" description="Clip" evidence="11">
    <location>
        <begin position="84"/>
        <end position="139"/>
    </location>
</feature>
<evidence type="ECO:0000313" key="13">
    <source>
        <dbReference type="Proteomes" id="UP001516400"/>
    </source>
</evidence>
<keyword evidence="3 8" id="KW-0378">Hydrolase</keyword>
<dbReference type="EC" id="3.4.21.-" evidence="8"/>
<dbReference type="Pfam" id="PF00089">
    <property type="entry name" value="Trypsin"/>
    <property type="match status" value="1"/>
</dbReference>
<protein>
    <recommendedName>
        <fullName evidence="9">CLIP domain-containing serine protease</fullName>
        <ecNumber evidence="8">3.4.21.-</ecNumber>
    </recommendedName>
</protein>
<evidence type="ECO:0000313" key="12">
    <source>
        <dbReference type="EMBL" id="KAL3276740.1"/>
    </source>
</evidence>
<dbReference type="GO" id="GO:0004252">
    <property type="term" value="F:serine-type endopeptidase activity"/>
    <property type="evidence" value="ECO:0007669"/>
    <property type="project" value="UniProtKB-UniRule"/>
</dbReference>
<dbReference type="PANTHER" id="PTHR24252">
    <property type="entry name" value="ACROSIN-RELATED"/>
    <property type="match status" value="1"/>
</dbReference>
<dbReference type="FunFam" id="2.40.10.10:FF:000028">
    <property type="entry name" value="Serine protease easter"/>
    <property type="match status" value="1"/>
</dbReference>
<name>A0ABD2NE53_9CUCU</name>
<dbReference type="GO" id="GO:0006508">
    <property type="term" value="P:proteolysis"/>
    <property type="evidence" value="ECO:0007669"/>
    <property type="project" value="UniProtKB-KW"/>
</dbReference>
<dbReference type="PRINTS" id="PR00722">
    <property type="entry name" value="CHYMOTRYPSIN"/>
</dbReference>